<sequence>MTEVAPQAVFPVPGVPDWTTASPDGIWVSNKPKNSISKLNAKTNAVEGTVEVGQKPCSGIAYGFKSVWAPNCGDKTVSRVDDKTLKVVATIPVGPADSEGGIACSKEAVWMPTGEKGDTVARIDPKKNAVTARVSVPEGSYTADFGEGAVWVTSTKGNLVSRIDPKTNKVTDSIPVGPAPRFLTVGEGFVWTLNQGDGTVSKIDPKTRKTVATIPVGIPGGGGEISAGGGAVWVTVFQIPISRIDPVTNKVSSQYAGAGGDAILFAHGSVWLSNLREQNIWRLELSKIGGK</sequence>
<proteinExistence type="predicted"/>
<dbReference type="Gene3D" id="2.130.10.10">
    <property type="entry name" value="YVTN repeat-like/Quinoprotein amine dehydrogenase"/>
    <property type="match status" value="2"/>
</dbReference>
<dbReference type="AlphaFoldDB" id="A0A7S7NKZ5"/>
<organism evidence="1 2">
    <name type="scientific">Paludibaculum fermentans</name>
    <dbReference type="NCBI Taxonomy" id="1473598"/>
    <lineage>
        <taxon>Bacteria</taxon>
        <taxon>Pseudomonadati</taxon>
        <taxon>Acidobacteriota</taxon>
        <taxon>Terriglobia</taxon>
        <taxon>Bryobacterales</taxon>
        <taxon>Bryobacteraceae</taxon>
        <taxon>Paludibaculum</taxon>
    </lineage>
</organism>
<reference evidence="1 2" key="1">
    <citation type="submission" date="2020-10" db="EMBL/GenBank/DDBJ databases">
        <title>Complete genome sequence of Paludibaculum fermentans P105T, a facultatively anaerobic acidobacterium capable of dissimilatory Fe(III) reduction.</title>
        <authorList>
            <person name="Dedysh S.N."/>
            <person name="Beletsky A.V."/>
            <person name="Kulichevskaya I.S."/>
            <person name="Mardanov A.V."/>
            <person name="Ravin N.V."/>
        </authorList>
    </citation>
    <scope>NUCLEOTIDE SEQUENCE [LARGE SCALE GENOMIC DNA]</scope>
    <source>
        <strain evidence="1 2">P105</strain>
    </source>
</reference>
<protein>
    <submittedName>
        <fullName evidence="1">Uncharacterized protein</fullName>
    </submittedName>
</protein>
<name>A0A7S7NKZ5_PALFE</name>
<dbReference type="InterPro" id="IPR011964">
    <property type="entry name" value="YVTN_b-propeller_repeat"/>
</dbReference>
<dbReference type="NCBIfam" id="TIGR02276">
    <property type="entry name" value="beta_rpt_yvtn"/>
    <property type="match status" value="1"/>
</dbReference>
<dbReference type="PANTHER" id="PTHR47197">
    <property type="entry name" value="PROTEIN NIRF"/>
    <property type="match status" value="1"/>
</dbReference>
<accession>A0A7S7NKZ5</accession>
<dbReference type="InterPro" id="IPR011048">
    <property type="entry name" value="Haem_d1_sf"/>
</dbReference>
<dbReference type="SUPFAM" id="SSF51004">
    <property type="entry name" value="C-terminal (heme d1) domain of cytochrome cd1-nitrite reductase"/>
    <property type="match status" value="1"/>
</dbReference>
<dbReference type="EMBL" id="CP063849">
    <property type="protein sequence ID" value="QOY85580.1"/>
    <property type="molecule type" value="Genomic_DNA"/>
</dbReference>
<dbReference type="RefSeq" id="WP_194447250.1">
    <property type="nucleotide sequence ID" value="NZ_CP063849.1"/>
</dbReference>
<keyword evidence="2" id="KW-1185">Reference proteome</keyword>
<evidence type="ECO:0000313" key="2">
    <source>
        <dbReference type="Proteomes" id="UP000593892"/>
    </source>
</evidence>
<dbReference type="Proteomes" id="UP000593892">
    <property type="component" value="Chromosome"/>
</dbReference>
<dbReference type="KEGG" id="pfer:IRI77_22465"/>
<dbReference type="PANTHER" id="PTHR47197:SF3">
    <property type="entry name" value="DIHYDRO-HEME D1 DEHYDROGENASE"/>
    <property type="match status" value="1"/>
</dbReference>
<evidence type="ECO:0000313" key="1">
    <source>
        <dbReference type="EMBL" id="QOY85580.1"/>
    </source>
</evidence>
<gene>
    <name evidence="1" type="ORF">IRI77_22465</name>
</gene>
<dbReference type="InterPro" id="IPR051200">
    <property type="entry name" value="Host-pathogen_enzymatic-act"/>
</dbReference>
<dbReference type="InterPro" id="IPR015943">
    <property type="entry name" value="WD40/YVTN_repeat-like_dom_sf"/>
</dbReference>